<dbReference type="Pfam" id="PF06271">
    <property type="entry name" value="RDD"/>
    <property type="match status" value="1"/>
</dbReference>
<comment type="caution">
    <text evidence="8">The sequence shown here is derived from an EMBL/GenBank/DDBJ whole genome shotgun (WGS) entry which is preliminary data.</text>
</comment>
<keyword evidence="3 6" id="KW-0812">Transmembrane</keyword>
<sequence>MSLPHAQTSPPPTARTDASAGQRVGALLLDTLLVMVPLFVVAGILFGDSRAGDGGASVSLTGVPFLLTLLVAAGYFLVLELTTGQTLGKKIVGIRVVSDKGGDVTAVQALVRTALRVVDGFAFYLVAFVAVLASPRNQRLGDMAASTRVVRAR</sequence>
<keyword evidence="2" id="KW-1003">Cell membrane</keyword>
<evidence type="ECO:0000256" key="3">
    <source>
        <dbReference type="ARBA" id="ARBA00022692"/>
    </source>
</evidence>
<evidence type="ECO:0000256" key="6">
    <source>
        <dbReference type="SAM" id="Phobius"/>
    </source>
</evidence>
<dbReference type="EMBL" id="JBEGDP010000022">
    <property type="protein sequence ID" value="MEQ7848831.1"/>
    <property type="molecule type" value="Genomic_DNA"/>
</dbReference>
<dbReference type="RefSeq" id="WP_349805270.1">
    <property type="nucleotide sequence ID" value="NZ_JBEGDP010000022.1"/>
</dbReference>
<keyword evidence="9" id="KW-1185">Reference proteome</keyword>
<name>A0ABV1P241_9ACTN</name>
<evidence type="ECO:0000256" key="5">
    <source>
        <dbReference type="ARBA" id="ARBA00023136"/>
    </source>
</evidence>
<dbReference type="InterPro" id="IPR051791">
    <property type="entry name" value="Pra-immunoreactive"/>
</dbReference>
<feature type="transmembrane region" description="Helical" evidence="6">
    <location>
        <begin position="58"/>
        <end position="78"/>
    </location>
</feature>
<feature type="transmembrane region" description="Helical" evidence="6">
    <location>
        <begin position="114"/>
        <end position="133"/>
    </location>
</feature>
<evidence type="ECO:0000259" key="7">
    <source>
        <dbReference type="Pfam" id="PF06271"/>
    </source>
</evidence>
<dbReference type="PANTHER" id="PTHR36115">
    <property type="entry name" value="PROLINE-RICH ANTIGEN HOMOLOG-RELATED"/>
    <property type="match status" value="1"/>
</dbReference>
<evidence type="ECO:0000256" key="4">
    <source>
        <dbReference type="ARBA" id="ARBA00022989"/>
    </source>
</evidence>
<dbReference type="InterPro" id="IPR010432">
    <property type="entry name" value="RDD"/>
</dbReference>
<reference evidence="8 9" key="1">
    <citation type="submission" date="2024-02" db="EMBL/GenBank/DDBJ databases">
        <title>Full genome sequence of Nocardioides kribbensis.</title>
        <authorList>
            <person name="Poletto B.L."/>
            <person name="Silva G."/>
            <person name="Galante D."/>
            <person name="Campos K.R."/>
            <person name="Santos M.B.N."/>
            <person name="Sacchi C.T."/>
        </authorList>
    </citation>
    <scope>NUCLEOTIDE SEQUENCE [LARGE SCALE GENOMIC DNA]</scope>
    <source>
        <strain evidence="8 9">O4R</strain>
    </source>
</reference>
<keyword evidence="4 6" id="KW-1133">Transmembrane helix</keyword>
<accession>A0ABV1P241</accession>
<keyword evidence="5 6" id="KW-0472">Membrane</keyword>
<dbReference type="PANTHER" id="PTHR36115:SF4">
    <property type="entry name" value="MEMBRANE PROTEIN"/>
    <property type="match status" value="1"/>
</dbReference>
<feature type="domain" description="RDD" evidence="7">
    <location>
        <begin position="18"/>
        <end position="145"/>
    </location>
</feature>
<proteinExistence type="predicted"/>
<feature type="transmembrane region" description="Helical" evidence="6">
    <location>
        <begin position="24"/>
        <end position="46"/>
    </location>
</feature>
<gene>
    <name evidence="8" type="ORF">V6R90_16245</name>
</gene>
<evidence type="ECO:0000256" key="1">
    <source>
        <dbReference type="ARBA" id="ARBA00004651"/>
    </source>
</evidence>
<dbReference type="Proteomes" id="UP001482520">
    <property type="component" value="Unassembled WGS sequence"/>
</dbReference>
<protein>
    <submittedName>
        <fullName evidence="8">RDD family protein</fullName>
    </submittedName>
</protein>
<evidence type="ECO:0000256" key="2">
    <source>
        <dbReference type="ARBA" id="ARBA00022475"/>
    </source>
</evidence>
<evidence type="ECO:0000313" key="9">
    <source>
        <dbReference type="Proteomes" id="UP001482520"/>
    </source>
</evidence>
<organism evidence="8 9">
    <name type="scientific">Nocardioides kribbensis</name>
    <dbReference type="NCBI Taxonomy" id="305517"/>
    <lineage>
        <taxon>Bacteria</taxon>
        <taxon>Bacillati</taxon>
        <taxon>Actinomycetota</taxon>
        <taxon>Actinomycetes</taxon>
        <taxon>Propionibacteriales</taxon>
        <taxon>Nocardioidaceae</taxon>
        <taxon>Nocardioides</taxon>
    </lineage>
</organism>
<comment type="subcellular location">
    <subcellularLocation>
        <location evidence="1">Cell membrane</location>
        <topology evidence="1">Multi-pass membrane protein</topology>
    </subcellularLocation>
</comment>
<evidence type="ECO:0000313" key="8">
    <source>
        <dbReference type="EMBL" id="MEQ7848831.1"/>
    </source>
</evidence>